<feature type="transmembrane region" description="Helical" evidence="6">
    <location>
        <begin position="54"/>
        <end position="78"/>
    </location>
</feature>
<dbReference type="GO" id="GO:0005313">
    <property type="term" value="F:L-glutamate transmembrane transporter activity"/>
    <property type="evidence" value="ECO:0007669"/>
    <property type="project" value="TreeGrafter"/>
</dbReference>
<feature type="transmembrane region" description="Helical" evidence="6">
    <location>
        <begin position="292"/>
        <end position="313"/>
    </location>
</feature>
<organism evidence="7 8">
    <name type="scientific">Mytilus coruscus</name>
    <name type="common">Sea mussel</name>
    <dbReference type="NCBI Taxonomy" id="42192"/>
    <lineage>
        <taxon>Eukaryota</taxon>
        <taxon>Metazoa</taxon>
        <taxon>Spiralia</taxon>
        <taxon>Lophotrochozoa</taxon>
        <taxon>Mollusca</taxon>
        <taxon>Bivalvia</taxon>
        <taxon>Autobranchia</taxon>
        <taxon>Pteriomorphia</taxon>
        <taxon>Mytilida</taxon>
        <taxon>Mytiloidea</taxon>
        <taxon>Mytilidae</taxon>
        <taxon>Mytilinae</taxon>
        <taxon>Mytilus</taxon>
    </lineage>
</organism>
<evidence type="ECO:0000313" key="8">
    <source>
        <dbReference type="Proteomes" id="UP000507470"/>
    </source>
</evidence>
<dbReference type="OrthoDB" id="5877963at2759"/>
<feature type="transmembrane region" description="Helical" evidence="6">
    <location>
        <begin position="365"/>
        <end position="384"/>
    </location>
</feature>
<name>A0A6J8DSB2_MYTCO</name>
<sequence>MAVGKEKCLEVVKANLLVFFTLFGAAVGFVIGVVVRNTNPTDRTLMWVGILGEIYLNMLKMMIVPLIVASVITGTATLDPKSNGKISLVSLGYIMLTNFLGCLVGSILCVIIRPGEIAKTEVKAFNLVPLETEYIFADLLRNIFPDNLISATFRKRSTNETINGTIVKVIKTMVTGKNLSSADSTNILGLLIASAVFGIATASTKEIGQPFFKFFYSATEIILAILGKLIWFTPIGVASLIGKTIGGTKNLEDDFSRLGLYIATQMIGYFLFMIVVVPITYFILMKMNPFKFLFTVIHAFVIVFATSMTSMSIPESIRQLEGPNKLDRRVTRFVIPLRAAIGRCGSCIYISISCLFVMQITNQEVDTASVLLVIILTTFSSLAIPSVTGASLITVIILLTALNIPPEAAALLYTFEWILDRTRTITNYSLQVKCVVFTQRLCLSSLKTDNNDDETSQALNEKENGIQIAEMVDDEEYSKEDTFNQCL</sequence>
<dbReference type="EMBL" id="CACVKT020007646">
    <property type="protein sequence ID" value="CAC5409720.1"/>
    <property type="molecule type" value="Genomic_DNA"/>
</dbReference>
<evidence type="ECO:0000256" key="3">
    <source>
        <dbReference type="ARBA" id="ARBA00022692"/>
    </source>
</evidence>
<comment type="subcellular location">
    <subcellularLocation>
        <location evidence="1 6">Membrane</location>
        <topology evidence="1 6">Multi-pass membrane protein</topology>
    </subcellularLocation>
</comment>
<feature type="transmembrane region" description="Helical" evidence="6">
    <location>
        <begin position="90"/>
        <end position="113"/>
    </location>
</feature>
<dbReference type="GO" id="GO:0015501">
    <property type="term" value="F:glutamate:sodium symporter activity"/>
    <property type="evidence" value="ECO:0007669"/>
    <property type="project" value="TreeGrafter"/>
</dbReference>
<dbReference type="InterPro" id="IPR036458">
    <property type="entry name" value="Na:dicarbo_symporter_sf"/>
</dbReference>
<dbReference type="InterPro" id="IPR001991">
    <property type="entry name" value="Na-dicarboxylate_symporter"/>
</dbReference>
<keyword evidence="8" id="KW-1185">Reference proteome</keyword>
<evidence type="ECO:0000256" key="2">
    <source>
        <dbReference type="ARBA" id="ARBA00022448"/>
    </source>
</evidence>
<dbReference type="InterPro" id="IPR050746">
    <property type="entry name" value="DAACS"/>
</dbReference>
<reference evidence="7 8" key="1">
    <citation type="submission" date="2020-06" db="EMBL/GenBank/DDBJ databases">
        <authorList>
            <person name="Li R."/>
            <person name="Bekaert M."/>
        </authorList>
    </citation>
    <scope>NUCLEOTIDE SEQUENCE [LARGE SCALE GENOMIC DNA]</scope>
    <source>
        <strain evidence="8">wild</strain>
    </source>
</reference>
<feature type="transmembrane region" description="Helical" evidence="6">
    <location>
        <begin position="261"/>
        <end position="285"/>
    </location>
</feature>
<keyword evidence="6" id="KW-0769">Symport</keyword>
<accession>A0A6J8DSB2</accession>
<dbReference type="PANTHER" id="PTHR11958:SF105">
    <property type="entry name" value="SODIUM-DEPENDENT EXCITATORY AMINO ACID TRANSPORTER GLT-4-RELATED"/>
    <property type="match status" value="1"/>
</dbReference>
<dbReference type="Pfam" id="PF00375">
    <property type="entry name" value="SDF"/>
    <property type="match status" value="1"/>
</dbReference>
<keyword evidence="3 6" id="KW-0812">Transmembrane</keyword>
<proteinExistence type="inferred from homology"/>
<comment type="similarity">
    <text evidence="6">Belongs to the dicarboxylate/amino acid:cation symporter (DAACS) (TC 2.A.23) family.</text>
</comment>
<dbReference type="Gene3D" id="1.10.3860.10">
    <property type="entry name" value="Sodium:dicarboxylate symporter"/>
    <property type="match status" value="1"/>
</dbReference>
<dbReference type="PANTHER" id="PTHR11958">
    <property type="entry name" value="SODIUM/DICARBOXYLATE SYMPORTER-RELATED"/>
    <property type="match status" value="1"/>
</dbReference>
<feature type="transmembrane region" description="Helical" evidence="6">
    <location>
        <begin position="333"/>
        <end position="358"/>
    </location>
</feature>
<evidence type="ECO:0000256" key="6">
    <source>
        <dbReference type="RuleBase" id="RU361216"/>
    </source>
</evidence>
<evidence type="ECO:0000256" key="1">
    <source>
        <dbReference type="ARBA" id="ARBA00004141"/>
    </source>
</evidence>
<dbReference type="GO" id="GO:0005886">
    <property type="term" value="C:plasma membrane"/>
    <property type="evidence" value="ECO:0007669"/>
    <property type="project" value="TreeGrafter"/>
</dbReference>
<keyword evidence="4 6" id="KW-1133">Transmembrane helix</keyword>
<keyword evidence="5 6" id="KW-0472">Membrane</keyword>
<evidence type="ECO:0000256" key="5">
    <source>
        <dbReference type="ARBA" id="ARBA00023136"/>
    </source>
</evidence>
<dbReference type="AlphaFoldDB" id="A0A6J8DSB2"/>
<protein>
    <recommendedName>
        <fullName evidence="6">Amino acid transporter</fullName>
    </recommendedName>
</protein>
<evidence type="ECO:0000256" key="4">
    <source>
        <dbReference type="ARBA" id="ARBA00022989"/>
    </source>
</evidence>
<feature type="transmembrane region" description="Helical" evidence="6">
    <location>
        <begin position="12"/>
        <end position="34"/>
    </location>
</feature>
<evidence type="ECO:0000313" key="7">
    <source>
        <dbReference type="EMBL" id="CAC5409720.1"/>
    </source>
</evidence>
<keyword evidence="2 6" id="KW-0813">Transport</keyword>
<gene>
    <name evidence="7" type="ORF">MCOR_42971</name>
</gene>
<dbReference type="PRINTS" id="PR00173">
    <property type="entry name" value="EDTRNSPORT"/>
</dbReference>
<dbReference type="GO" id="GO:0015175">
    <property type="term" value="F:neutral L-amino acid transmembrane transporter activity"/>
    <property type="evidence" value="ECO:0007669"/>
    <property type="project" value="TreeGrafter"/>
</dbReference>
<dbReference type="SUPFAM" id="SSF118215">
    <property type="entry name" value="Proton glutamate symport protein"/>
    <property type="match status" value="1"/>
</dbReference>
<feature type="transmembrane region" description="Helical" evidence="6">
    <location>
        <begin position="390"/>
        <end position="413"/>
    </location>
</feature>
<dbReference type="Proteomes" id="UP000507470">
    <property type="component" value="Unassembled WGS sequence"/>
</dbReference>
<feature type="transmembrane region" description="Helical" evidence="6">
    <location>
        <begin position="214"/>
        <end position="241"/>
    </location>
</feature>